<dbReference type="AlphaFoldDB" id="A0AA38VX20"/>
<dbReference type="InterPro" id="IPR042276">
    <property type="entry name" value="CapZ_alpha/beta_2"/>
</dbReference>
<evidence type="ECO:0000256" key="5">
    <source>
        <dbReference type="ARBA" id="ARBA00025389"/>
    </source>
</evidence>
<evidence type="ECO:0000313" key="8">
    <source>
        <dbReference type="Proteomes" id="UP001174694"/>
    </source>
</evidence>
<accession>A0AA38VX20</accession>
<comment type="caution">
    <text evidence="7">The sequence shown here is derived from an EMBL/GenBank/DDBJ whole genome shotgun (WGS) entry which is preliminary data.</text>
</comment>
<gene>
    <name evidence="7" type="ORF">NKR23_g3057</name>
</gene>
<evidence type="ECO:0000256" key="2">
    <source>
        <dbReference type="ARBA" id="ARBA00014038"/>
    </source>
</evidence>
<dbReference type="InterPro" id="IPR042489">
    <property type="entry name" value="CapZ_alpha_1"/>
</dbReference>
<keyword evidence="8" id="KW-1185">Reference proteome</keyword>
<dbReference type="PANTHER" id="PTHR10653:SF0">
    <property type="entry name" value="F-ACTIN-CAPPING PROTEIN SUBUNIT ALPHA"/>
    <property type="match status" value="1"/>
</dbReference>
<dbReference type="PROSITE" id="PS00749">
    <property type="entry name" value="F_ACTIN_CAPPING_A_2"/>
    <property type="match status" value="1"/>
</dbReference>
<dbReference type="GO" id="GO:0051016">
    <property type="term" value="P:barbed-end actin filament capping"/>
    <property type="evidence" value="ECO:0007669"/>
    <property type="project" value="UniProtKB-UniRule"/>
</dbReference>
<evidence type="ECO:0000256" key="3">
    <source>
        <dbReference type="ARBA" id="ARBA00022467"/>
    </source>
</evidence>
<comment type="similarity">
    <text evidence="1 6">Belongs to the F-actin-capping protein alpha subunit family.</text>
</comment>
<dbReference type="Pfam" id="PF01267">
    <property type="entry name" value="F-actin_cap_A"/>
    <property type="match status" value="1"/>
</dbReference>
<dbReference type="GO" id="GO:0008290">
    <property type="term" value="C:F-actin capping protein complex"/>
    <property type="evidence" value="ECO:0007669"/>
    <property type="project" value="UniProtKB-UniRule"/>
</dbReference>
<dbReference type="Gene3D" id="3.30.1140.60">
    <property type="entry name" value="F-actin capping protein, alpha subunit"/>
    <property type="match status" value="1"/>
</dbReference>
<evidence type="ECO:0000256" key="1">
    <source>
        <dbReference type="ARBA" id="ARBA00010479"/>
    </source>
</evidence>
<evidence type="ECO:0000256" key="6">
    <source>
        <dbReference type="RuleBase" id="RU365077"/>
    </source>
</evidence>
<keyword evidence="4 6" id="KW-0009">Actin-binding</keyword>
<dbReference type="PRINTS" id="PR00191">
    <property type="entry name" value="FACTINCAPA"/>
</dbReference>
<dbReference type="InterPro" id="IPR037282">
    <property type="entry name" value="CapZ_alpha/beta"/>
</dbReference>
<sequence>METALDWVSTFVEGAPPGELADVVADIKNLTPAHPRVVGQLGEAFEKYNEEQFITVKLPGGSQQVIISIHSSLGDGRYYDVESSSSFEFDHATQKASGVQSYVLESKHSDLVKSTLKSLGTYVKEHYPNASYGVYPIEGDSKLAIIIVANKYSPGNFWNGRWRSLYIFDPAGGSLEGSIKVDVHYYEDGNVRLLTNKSATASVPSGTGSGIAKEIASIEKKYQEELNKGFANLSEGTFKGLRRQLPVTRQKIEWDKVASYRLGQDIGGGSSRQ</sequence>
<dbReference type="InterPro" id="IPR002189">
    <property type="entry name" value="CapZ_alpha"/>
</dbReference>
<evidence type="ECO:0000313" key="7">
    <source>
        <dbReference type="EMBL" id="KAJ9151158.1"/>
    </source>
</evidence>
<dbReference type="GO" id="GO:0051015">
    <property type="term" value="F:actin filament binding"/>
    <property type="evidence" value="ECO:0007669"/>
    <property type="project" value="TreeGrafter"/>
</dbReference>
<comment type="subunit">
    <text evidence="6">Heterodimer of an alpha and a beta subunit.</text>
</comment>
<dbReference type="GO" id="GO:0030479">
    <property type="term" value="C:actin cortical patch"/>
    <property type="evidence" value="ECO:0007669"/>
    <property type="project" value="TreeGrafter"/>
</dbReference>
<reference evidence="7" key="1">
    <citation type="submission" date="2022-07" db="EMBL/GenBank/DDBJ databases">
        <title>Fungi with potential for degradation of polypropylene.</title>
        <authorList>
            <person name="Gostincar C."/>
        </authorList>
    </citation>
    <scope>NUCLEOTIDE SEQUENCE</scope>
    <source>
        <strain evidence="7">EXF-13308</strain>
    </source>
</reference>
<dbReference type="FunFam" id="3.90.1150.210:FF:000003">
    <property type="entry name" value="F-actin-capping protein subunit alpha"/>
    <property type="match status" value="1"/>
</dbReference>
<dbReference type="Gene3D" id="3.90.1150.210">
    <property type="entry name" value="F-actin capping protein, beta subunit"/>
    <property type="match status" value="1"/>
</dbReference>
<dbReference type="GO" id="GO:0030036">
    <property type="term" value="P:actin cytoskeleton organization"/>
    <property type="evidence" value="ECO:0007669"/>
    <property type="project" value="TreeGrafter"/>
</dbReference>
<name>A0AA38VX20_9PEZI</name>
<dbReference type="PANTHER" id="PTHR10653">
    <property type="entry name" value="F-ACTIN-CAPPING PROTEIN SUBUNIT ALPHA"/>
    <property type="match status" value="1"/>
</dbReference>
<proteinExistence type="inferred from homology"/>
<dbReference type="SUPFAM" id="SSF90096">
    <property type="entry name" value="Subunits of heterodimeric actin filament capping protein Capz"/>
    <property type="match status" value="1"/>
</dbReference>
<protein>
    <recommendedName>
        <fullName evidence="2 6">F-actin-capping protein subunit alpha</fullName>
    </recommendedName>
</protein>
<keyword evidence="3 6" id="KW-0117">Actin capping</keyword>
<dbReference type="EMBL" id="JANBVO010000006">
    <property type="protein sequence ID" value="KAJ9151158.1"/>
    <property type="molecule type" value="Genomic_DNA"/>
</dbReference>
<organism evidence="7 8">
    <name type="scientific">Pleurostoma richardsiae</name>
    <dbReference type="NCBI Taxonomy" id="41990"/>
    <lineage>
        <taxon>Eukaryota</taxon>
        <taxon>Fungi</taxon>
        <taxon>Dikarya</taxon>
        <taxon>Ascomycota</taxon>
        <taxon>Pezizomycotina</taxon>
        <taxon>Sordariomycetes</taxon>
        <taxon>Sordariomycetidae</taxon>
        <taxon>Calosphaeriales</taxon>
        <taxon>Pleurostomataceae</taxon>
        <taxon>Pleurostoma</taxon>
    </lineage>
</organism>
<dbReference type="PROSITE" id="PS00748">
    <property type="entry name" value="F_ACTIN_CAPPING_A_1"/>
    <property type="match status" value="1"/>
</dbReference>
<evidence type="ECO:0000256" key="4">
    <source>
        <dbReference type="ARBA" id="ARBA00023203"/>
    </source>
</evidence>
<dbReference type="Proteomes" id="UP001174694">
    <property type="component" value="Unassembled WGS sequence"/>
</dbReference>
<dbReference type="InterPro" id="IPR017865">
    <property type="entry name" value="F-actin_cap_asu_CS"/>
</dbReference>
<comment type="function">
    <text evidence="5 6">F-actin-capping proteins bind in a Ca(2+)-independent manner to the fast growing ends of actin filaments (barbed end) thereby blocking the exchange of subunits at these ends. Unlike other capping proteins (such as gelsolin and severin), these proteins do not sever actin filaments.</text>
</comment>